<feature type="domain" description="Response regulatory" evidence="20">
    <location>
        <begin position="900"/>
        <end position="1019"/>
    </location>
</feature>
<dbReference type="PROSITE" id="PS50924">
    <property type="entry name" value="MHYT"/>
    <property type="match status" value="1"/>
</dbReference>
<evidence type="ECO:0000256" key="4">
    <source>
        <dbReference type="ARBA" id="ARBA00022475"/>
    </source>
</evidence>
<keyword evidence="10" id="KW-0067">ATP-binding</keyword>
<keyword evidence="12" id="KW-0902">Two-component regulatory system</keyword>
<dbReference type="SUPFAM" id="SSF55785">
    <property type="entry name" value="PYP-like sensor domain (PAS domain)"/>
    <property type="match status" value="3"/>
</dbReference>
<feature type="transmembrane region" description="Helical" evidence="18">
    <location>
        <begin position="233"/>
        <end position="256"/>
    </location>
</feature>
<dbReference type="InterPro" id="IPR005330">
    <property type="entry name" value="MHYT_dom"/>
</dbReference>
<feature type="domain" description="HPt" evidence="23">
    <location>
        <begin position="1050"/>
        <end position="1143"/>
    </location>
</feature>
<dbReference type="RefSeq" id="WP_273229183.1">
    <property type="nucleotide sequence ID" value="NZ_QFOH01000003.1"/>
</dbReference>
<evidence type="ECO:0000259" key="21">
    <source>
        <dbReference type="PROSITE" id="PS50112"/>
    </source>
</evidence>
<evidence type="ECO:0000259" key="20">
    <source>
        <dbReference type="PROSITE" id="PS50110"/>
    </source>
</evidence>
<dbReference type="CDD" id="cd16922">
    <property type="entry name" value="HATPase_EvgS-ArcB-TorS-like"/>
    <property type="match status" value="1"/>
</dbReference>
<dbReference type="GO" id="GO:0000155">
    <property type="term" value="F:phosphorelay sensor kinase activity"/>
    <property type="evidence" value="ECO:0007669"/>
    <property type="project" value="InterPro"/>
</dbReference>
<keyword evidence="13 18" id="KW-0472">Membrane</keyword>
<feature type="domain" description="PAS" evidence="21">
    <location>
        <begin position="396"/>
        <end position="470"/>
    </location>
</feature>
<dbReference type="PANTHER" id="PTHR45339:SF1">
    <property type="entry name" value="HYBRID SIGNAL TRANSDUCTION HISTIDINE KINASE J"/>
    <property type="match status" value="1"/>
</dbReference>
<dbReference type="SMART" id="SM00388">
    <property type="entry name" value="HisKA"/>
    <property type="match status" value="1"/>
</dbReference>
<evidence type="ECO:0000256" key="3">
    <source>
        <dbReference type="ARBA" id="ARBA00012438"/>
    </source>
</evidence>
<evidence type="ECO:0000256" key="2">
    <source>
        <dbReference type="ARBA" id="ARBA00004651"/>
    </source>
</evidence>
<evidence type="ECO:0000259" key="19">
    <source>
        <dbReference type="PROSITE" id="PS50109"/>
    </source>
</evidence>
<dbReference type="PROSITE" id="PS50109">
    <property type="entry name" value="HIS_KIN"/>
    <property type="match status" value="1"/>
</dbReference>
<dbReference type="FunFam" id="1.10.287.130:FF:000002">
    <property type="entry name" value="Two-component osmosensing histidine kinase"/>
    <property type="match status" value="1"/>
</dbReference>
<dbReference type="PROSITE" id="PS50112">
    <property type="entry name" value="PAS"/>
    <property type="match status" value="3"/>
</dbReference>
<evidence type="ECO:0000256" key="6">
    <source>
        <dbReference type="ARBA" id="ARBA00022679"/>
    </source>
</evidence>
<keyword evidence="11 18" id="KW-1133">Transmembrane helix</keyword>
<feature type="transmembrane region" description="Helical" evidence="18">
    <location>
        <begin position="123"/>
        <end position="145"/>
    </location>
</feature>
<dbReference type="SUPFAM" id="SSF47226">
    <property type="entry name" value="Histidine-containing phosphotransfer domain, HPT domain"/>
    <property type="match status" value="1"/>
</dbReference>
<evidence type="ECO:0000256" key="1">
    <source>
        <dbReference type="ARBA" id="ARBA00000085"/>
    </source>
</evidence>
<evidence type="ECO:0000259" key="24">
    <source>
        <dbReference type="PROSITE" id="PS50924"/>
    </source>
</evidence>
<dbReference type="CDD" id="cd17546">
    <property type="entry name" value="REC_hyHK_CKI1_RcsC-like"/>
    <property type="match status" value="1"/>
</dbReference>
<dbReference type="Pfam" id="PF01627">
    <property type="entry name" value="Hpt"/>
    <property type="match status" value="1"/>
</dbReference>
<evidence type="ECO:0000256" key="5">
    <source>
        <dbReference type="ARBA" id="ARBA00022553"/>
    </source>
</evidence>
<dbReference type="Pfam" id="PF03707">
    <property type="entry name" value="MHYT"/>
    <property type="match status" value="3"/>
</dbReference>
<feature type="domain" description="PAC" evidence="22">
    <location>
        <begin position="345"/>
        <end position="395"/>
    </location>
</feature>
<evidence type="ECO:0000256" key="8">
    <source>
        <dbReference type="ARBA" id="ARBA00022741"/>
    </source>
</evidence>
<dbReference type="InterPro" id="IPR003661">
    <property type="entry name" value="HisK_dim/P_dom"/>
</dbReference>
<dbReference type="EMBL" id="QFOH01000003">
    <property type="protein sequence ID" value="PZP26060.1"/>
    <property type="molecule type" value="Genomic_DNA"/>
</dbReference>
<keyword evidence="5 17" id="KW-0597">Phosphoprotein</keyword>
<dbReference type="CDD" id="cd00130">
    <property type="entry name" value="PAS"/>
    <property type="match status" value="3"/>
</dbReference>
<dbReference type="Pfam" id="PF00989">
    <property type="entry name" value="PAS"/>
    <property type="match status" value="1"/>
</dbReference>
<dbReference type="CDD" id="cd00082">
    <property type="entry name" value="HisKA"/>
    <property type="match status" value="1"/>
</dbReference>
<feature type="domain" description="PAS" evidence="21">
    <location>
        <begin position="268"/>
        <end position="321"/>
    </location>
</feature>
<keyword evidence="7 18" id="KW-0812">Transmembrane</keyword>
<protein>
    <recommendedName>
        <fullName evidence="15">Sensory/regulatory protein RpfC</fullName>
        <ecNumber evidence="3">2.7.13.3</ecNumber>
    </recommendedName>
</protein>
<feature type="modified residue" description="Phosphohistidine" evidence="16">
    <location>
        <position position="1089"/>
    </location>
</feature>
<feature type="modified residue" description="4-aspartylphosphate" evidence="17">
    <location>
        <position position="949"/>
    </location>
</feature>
<feature type="domain" description="PAC" evidence="22">
    <location>
        <begin position="595"/>
        <end position="647"/>
    </location>
</feature>
<evidence type="ECO:0000256" key="10">
    <source>
        <dbReference type="ARBA" id="ARBA00022840"/>
    </source>
</evidence>
<dbReference type="EC" id="2.7.13.3" evidence="3"/>
<proteinExistence type="predicted"/>
<evidence type="ECO:0000256" key="18">
    <source>
        <dbReference type="PROSITE-ProRule" id="PRU00244"/>
    </source>
</evidence>
<dbReference type="Pfam" id="PF00072">
    <property type="entry name" value="Response_reg"/>
    <property type="match status" value="1"/>
</dbReference>
<keyword evidence="6" id="KW-0808">Transferase</keyword>
<dbReference type="Gene3D" id="1.10.287.130">
    <property type="match status" value="1"/>
</dbReference>
<keyword evidence="9 25" id="KW-0418">Kinase</keyword>
<dbReference type="InterPro" id="IPR036641">
    <property type="entry name" value="HPT_dom_sf"/>
</dbReference>
<dbReference type="InterPro" id="IPR013655">
    <property type="entry name" value="PAS_fold_3"/>
</dbReference>
<dbReference type="InterPro" id="IPR000014">
    <property type="entry name" value="PAS"/>
</dbReference>
<dbReference type="AlphaFoldDB" id="A0A2W5DCF9"/>
<dbReference type="SMART" id="SM00448">
    <property type="entry name" value="REC"/>
    <property type="match status" value="1"/>
</dbReference>
<dbReference type="InterPro" id="IPR036890">
    <property type="entry name" value="HATPase_C_sf"/>
</dbReference>
<evidence type="ECO:0000259" key="23">
    <source>
        <dbReference type="PROSITE" id="PS50894"/>
    </source>
</evidence>
<dbReference type="InterPro" id="IPR000700">
    <property type="entry name" value="PAS-assoc_C"/>
</dbReference>
<feature type="transmembrane region" description="Helical" evidence="18">
    <location>
        <begin position="157"/>
        <end position="180"/>
    </location>
</feature>
<dbReference type="Gene3D" id="3.30.565.10">
    <property type="entry name" value="Histidine kinase-like ATPase, C-terminal domain"/>
    <property type="match status" value="1"/>
</dbReference>
<evidence type="ECO:0000313" key="26">
    <source>
        <dbReference type="Proteomes" id="UP000249198"/>
    </source>
</evidence>
<accession>A0A2W5DCF9</accession>
<feature type="transmembrane region" description="Helical" evidence="18">
    <location>
        <begin position="94"/>
        <end position="111"/>
    </location>
</feature>
<evidence type="ECO:0000256" key="14">
    <source>
        <dbReference type="ARBA" id="ARBA00064003"/>
    </source>
</evidence>
<evidence type="ECO:0000256" key="17">
    <source>
        <dbReference type="PROSITE-ProRule" id="PRU00169"/>
    </source>
</evidence>
<gene>
    <name evidence="25" type="ORF">DI599_02560</name>
</gene>
<dbReference type="SUPFAM" id="SSF52172">
    <property type="entry name" value="CheY-like"/>
    <property type="match status" value="1"/>
</dbReference>
<comment type="caution">
    <text evidence="18">Lacks conserved residue(s) required for the propagation of feature annotation.</text>
</comment>
<feature type="domain" description="PAC" evidence="22">
    <location>
        <begin position="473"/>
        <end position="525"/>
    </location>
</feature>
<evidence type="ECO:0000256" key="16">
    <source>
        <dbReference type="PROSITE-ProRule" id="PRU00110"/>
    </source>
</evidence>
<dbReference type="PRINTS" id="PR00344">
    <property type="entry name" value="BCTRLSENSOR"/>
</dbReference>
<dbReference type="InterPro" id="IPR003594">
    <property type="entry name" value="HATPase_dom"/>
</dbReference>
<dbReference type="GO" id="GO:0005886">
    <property type="term" value="C:plasma membrane"/>
    <property type="evidence" value="ECO:0007669"/>
    <property type="project" value="UniProtKB-SubCell"/>
</dbReference>
<feature type="transmembrane region" description="Helical" evidence="18">
    <location>
        <begin position="25"/>
        <end position="47"/>
    </location>
</feature>
<dbReference type="InterPro" id="IPR005467">
    <property type="entry name" value="His_kinase_dom"/>
</dbReference>
<dbReference type="SMART" id="SM00387">
    <property type="entry name" value="HATPase_c"/>
    <property type="match status" value="1"/>
</dbReference>
<evidence type="ECO:0000259" key="22">
    <source>
        <dbReference type="PROSITE" id="PS50113"/>
    </source>
</evidence>
<keyword evidence="4" id="KW-1003">Cell membrane</keyword>
<dbReference type="Gene3D" id="3.30.450.20">
    <property type="entry name" value="PAS domain"/>
    <property type="match status" value="3"/>
</dbReference>
<dbReference type="PANTHER" id="PTHR45339">
    <property type="entry name" value="HYBRID SIGNAL TRANSDUCTION HISTIDINE KINASE J"/>
    <property type="match status" value="1"/>
</dbReference>
<dbReference type="SUPFAM" id="SSF47384">
    <property type="entry name" value="Homodimeric domain of signal transducing histidine kinase"/>
    <property type="match status" value="1"/>
</dbReference>
<dbReference type="Gene3D" id="3.40.50.2300">
    <property type="match status" value="1"/>
</dbReference>
<evidence type="ECO:0000256" key="11">
    <source>
        <dbReference type="ARBA" id="ARBA00022989"/>
    </source>
</evidence>
<feature type="domain" description="PAS" evidence="21">
    <location>
        <begin position="519"/>
        <end position="566"/>
    </location>
</feature>
<dbReference type="PROSITE" id="PS50113">
    <property type="entry name" value="PAC"/>
    <property type="match status" value="3"/>
</dbReference>
<evidence type="ECO:0000256" key="13">
    <source>
        <dbReference type="ARBA" id="ARBA00023136"/>
    </source>
</evidence>
<dbReference type="InterPro" id="IPR035965">
    <property type="entry name" value="PAS-like_dom_sf"/>
</dbReference>
<dbReference type="SUPFAM" id="SSF55874">
    <property type="entry name" value="ATPase domain of HSP90 chaperone/DNA topoisomerase II/histidine kinase"/>
    <property type="match status" value="1"/>
</dbReference>
<comment type="catalytic activity">
    <reaction evidence="1">
        <text>ATP + protein L-histidine = ADP + protein N-phospho-L-histidine.</text>
        <dbReference type="EC" id="2.7.13.3"/>
    </reaction>
</comment>
<comment type="subcellular location">
    <subcellularLocation>
        <location evidence="2">Cell membrane</location>
        <topology evidence="2">Multi-pass membrane protein</topology>
    </subcellularLocation>
</comment>
<organism evidence="25 26">
    <name type="scientific">Pseudomonas kuykendallii</name>
    <dbReference type="NCBI Taxonomy" id="1007099"/>
    <lineage>
        <taxon>Bacteria</taxon>
        <taxon>Pseudomonadati</taxon>
        <taxon>Pseudomonadota</taxon>
        <taxon>Gammaproteobacteria</taxon>
        <taxon>Pseudomonadales</taxon>
        <taxon>Pseudomonadaceae</taxon>
        <taxon>Pseudomonas</taxon>
    </lineage>
</organism>
<dbReference type="PROSITE" id="PS50110">
    <property type="entry name" value="RESPONSE_REGULATORY"/>
    <property type="match status" value="1"/>
</dbReference>
<dbReference type="Pfam" id="PF00512">
    <property type="entry name" value="HisKA"/>
    <property type="match status" value="1"/>
</dbReference>
<reference evidence="25 26" key="1">
    <citation type="submission" date="2017-08" db="EMBL/GenBank/DDBJ databases">
        <title>Infants hospitalized years apart are colonized by the same room-sourced microbial strains.</title>
        <authorList>
            <person name="Brooks B."/>
            <person name="Olm M.R."/>
            <person name="Firek B.A."/>
            <person name="Baker R."/>
            <person name="Thomas B.C."/>
            <person name="Morowitz M.J."/>
            <person name="Banfield J.F."/>
        </authorList>
    </citation>
    <scope>NUCLEOTIDE SEQUENCE [LARGE SCALE GENOMIC DNA]</scope>
    <source>
        <strain evidence="25">S2_009_000_R2_77</strain>
    </source>
</reference>
<dbReference type="Proteomes" id="UP000249198">
    <property type="component" value="Unassembled WGS sequence"/>
</dbReference>
<comment type="subunit">
    <text evidence="14">At low DSF concentrations, interacts with RpfF.</text>
</comment>
<dbReference type="GO" id="GO:0006355">
    <property type="term" value="P:regulation of DNA-templated transcription"/>
    <property type="evidence" value="ECO:0007669"/>
    <property type="project" value="InterPro"/>
</dbReference>
<dbReference type="InterPro" id="IPR036097">
    <property type="entry name" value="HisK_dim/P_sf"/>
</dbReference>
<feature type="transmembrane region" description="Helical" evidence="18">
    <location>
        <begin position="192"/>
        <end position="213"/>
    </location>
</feature>
<evidence type="ECO:0000256" key="12">
    <source>
        <dbReference type="ARBA" id="ARBA00023012"/>
    </source>
</evidence>
<keyword evidence="8" id="KW-0547">Nucleotide-binding</keyword>
<dbReference type="InterPro" id="IPR008207">
    <property type="entry name" value="Sig_transdc_His_kin_Hpt_dom"/>
</dbReference>
<feature type="transmembrane region" description="Helical" evidence="18">
    <location>
        <begin position="363"/>
        <end position="381"/>
    </location>
</feature>
<dbReference type="Pfam" id="PF08447">
    <property type="entry name" value="PAS_3"/>
    <property type="match status" value="2"/>
</dbReference>
<dbReference type="SMART" id="SM00091">
    <property type="entry name" value="PAS"/>
    <property type="match status" value="3"/>
</dbReference>
<dbReference type="InterPro" id="IPR001610">
    <property type="entry name" value="PAC"/>
</dbReference>
<sequence length="1233" mass="134455">MNEVISLFGDTRDPGLLLLASYNPWLVLLSLAIAVFTSSMALQMAGVARASSSLLYRQVAIGTGALALGGGVWSMHFIGMLALQLCTEVSYEPGITVLSVVPSLGASWVALQLLSRPRLSASALWVGGLLVGAGIGAMHYAGMAAMRMGPLLRFDPIWFALSIVVAVGLAVLALWIRFRLARVRNLSSFRSVLISGSVMGLAISSMHYTGMIGARFVGSPTLDVAQSALHANYIALAVTLIALTLSVFVLAANSLLRYRLMYLQMQSSESKMRTLLDTAVDGIITLDQRGHIVSANRLVERLFGWSTEELIGRHFEMLMPEAVRREYAGYLHAYAHGEPVDVVGQSRETLGLRRDGTLLPIRLALGMAMLPDQVLFVGFISDISERKAMEQSLRESEQQYRSLIRNIPGVSFRVLLDEYWTALFMSDAVEGLTGWPAEAFMAQEVRIGELIHPDDMKAFDDEVRASIAAGQSYVIEYRLIDREGHEHWIWEGGSAVLNDQGQPQWVDGVMLDITESKLRNAEYEGTVEAISRVMGMIEFDLEGRVLTANANLLALSGYTLEEIQGQHHSLFCYPDYVASDEYQDFWRRLRAGEYDAGEYHRRGKNGRNIWIQASYNPIFDSDGKPFKIVKFATDVSARHEIQNQLRLAKERAEQAAAAKTSFLANMSHEIRTPMNAVIGFSELLLGTSLDPTQRRHLETVRHSARSLLGLLNDILDTAKLEKGALELESVPFSLRELCEQLVASLSLSAEAKGLSLTLDYSAELGAWFSGDPLRVQQILTNLLGNAVKFTEAGSVRLAVFDDQGRVHLRIEDSGIGIAADRLQKIFDPFAQADASMSRRFGGTGLGTTIARQLCELMSGEITVESELGVGSVFHVLLPLKAVDAGPLALAPLRQELPPLDILLADDVPQNLELLSMILGEQGHRIVQARDGAEAVAAFESGRFDILLLDVQMPGMDGLEATRRIRAIEAQRGMPRTPIIAITASVLEKDRRSAHEAGMDGFTSKPIDVAALFAELAREFGLRAAASLPSVSEPAHGDVIDWARGMRLWSSEPALRDAISHFLEQNRDACARLGAALRAGDRKAAVAQAHRLRGVAGNLALVDLCERAATLEQALKNPAMSAFDDLQAQLASAFAAVTDSLALHAPRSAPNFAEAADMPFDAAALRALLPGFIDSLEHGELNEPLWASVRSALGEDAAGAELGALEQLLEDFEFERAAQQLRGLQGRLSTEEVA</sequence>
<feature type="transmembrane region" description="Helical" evidence="18">
    <location>
        <begin position="59"/>
        <end position="82"/>
    </location>
</feature>
<dbReference type="Pfam" id="PF02518">
    <property type="entry name" value="HATPase_c"/>
    <property type="match status" value="1"/>
</dbReference>
<evidence type="ECO:0000256" key="7">
    <source>
        <dbReference type="ARBA" id="ARBA00022692"/>
    </source>
</evidence>
<dbReference type="FunFam" id="3.30.565.10:FF:000010">
    <property type="entry name" value="Sensor histidine kinase RcsC"/>
    <property type="match status" value="1"/>
</dbReference>
<dbReference type="PROSITE" id="PS50894">
    <property type="entry name" value="HPT"/>
    <property type="match status" value="1"/>
</dbReference>
<evidence type="ECO:0000256" key="15">
    <source>
        <dbReference type="ARBA" id="ARBA00068150"/>
    </source>
</evidence>
<dbReference type="SMART" id="SM00086">
    <property type="entry name" value="PAC"/>
    <property type="match status" value="3"/>
</dbReference>
<dbReference type="Gene3D" id="1.20.120.160">
    <property type="entry name" value="HPT domain"/>
    <property type="match status" value="1"/>
</dbReference>
<feature type="domain" description="Histidine kinase" evidence="19">
    <location>
        <begin position="665"/>
        <end position="881"/>
    </location>
</feature>
<dbReference type="InterPro" id="IPR011006">
    <property type="entry name" value="CheY-like_superfamily"/>
</dbReference>
<feature type="domain" description="MHYT" evidence="24">
    <location>
        <begin position="22"/>
        <end position="217"/>
    </location>
</feature>
<evidence type="ECO:0000313" key="25">
    <source>
        <dbReference type="EMBL" id="PZP26060.1"/>
    </source>
</evidence>
<dbReference type="NCBIfam" id="TIGR00229">
    <property type="entry name" value="sensory_box"/>
    <property type="match status" value="3"/>
</dbReference>
<name>A0A2W5DCF9_9PSED</name>
<dbReference type="GO" id="GO:0005524">
    <property type="term" value="F:ATP binding"/>
    <property type="evidence" value="ECO:0007669"/>
    <property type="project" value="UniProtKB-KW"/>
</dbReference>
<evidence type="ECO:0000256" key="9">
    <source>
        <dbReference type="ARBA" id="ARBA00022777"/>
    </source>
</evidence>
<comment type="caution">
    <text evidence="25">The sequence shown here is derived from an EMBL/GenBank/DDBJ whole genome shotgun (WGS) entry which is preliminary data.</text>
</comment>
<dbReference type="InterPro" id="IPR001789">
    <property type="entry name" value="Sig_transdc_resp-reg_receiver"/>
</dbReference>
<dbReference type="InterPro" id="IPR013767">
    <property type="entry name" value="PAS_fold"/>
</dbReference>
<dbReference type="InterPro" id="IPR004358">
    <property type="entry name" value="Sig_transdc_His_kin-like_C"/>
</dbReference>